<organism evidence="1 2">
    <name type="scientific">Chryseobacterium artocarpi</name>
    <dbReference type="NCBI Taxonomy" id="1414727"/>
    <lineage>
        <taxon>Bacteria</taxon>
        <taxon>Pseudomonadati</taxon>
        <taxon>Bacteroidota</taxon>
        <taxon>Flavobacteriia</taxon>
        <taxon>Flavobacteriales</taxon>
        <taxon>Weeksellaceae</taxon>
        <taxon>Chryseobacterium group</taxon>
        <taxon>Chryseobacterium</taxon>
    </lineage>
</organism>
<gene>
    <name evidence="1" type="ORF">BBI01_04655</name>
</gene>
<dbReference type="Pfam" id="PF08888">
    <property type="entry name" value="HopJ"/>
    <property type="match status" value="1"/>
</dbReference>
<accession>A0A1B8ZWM4</accession>
<sequence length="111" mass="12828">MLLLEQLQHFPETIQFSEVIAYIDAHYDFTPTAFKNGNTRNEEGQNNGSCKIFGFASYNGLTKEQTLPLFGEFYRDDVLKNPKGTDHQNIRNFMEFGWDGLIFEGNPLKEK</sequence>
<dbReference type="Proteomes" id="UP000092651">
    <property type="component" value="Unassembled WGS sequence"/>
</dbReference>
<name>A0A1B8ZWM4_9FLAO</name>
<dbReference type="AlphaFoldDB" id="A0A1B8ZWM4"/>
<evidence type="ECO:0000313" key="2">
    <source>
        <dbReference type="Proteomes" id="UP000092651"/>
    </source>
</evidence>
<reference evidence="1 2" key="1">
    <citation type="submission" date="2016-07" db="EMBL/GenBank/DDBJ databases">
        <authorList>
            <person name="Jeong J.-J."/>
            <person name="Kim D.W."/>
            <person name="Sang M.K."/>
            <person name="Choi I.-G."/>
            <person name="Kim K.D."/>
        </authorList>
    </citation>
    <scope>NUCLEOTIDE SEQUENCE [LARGE SCALE GENOMIC DNA]</scope>
    <source>
        <strain evidence="1 2">UTM-3</strain>
    </source>
</reference>
<dbReference type="Gene3D" id="3.20.160.10">
    <property type="entry name" value="vpa0580 domain like"/>
    <property type="match status" value="1"/>
</dbReference>
<dbReference type="EMBL" id="MAYH01000012">
    <property type="protein sequence ID" value="OCA75992.1"/>
    <property type="molecule type" value="Genomic_DNA"/>
</dbReference>
<keyword evidence="2" id="KW-1185">Reference proteome</keyword>
<comment type="caution">
    <text evidence="1">The sequence shown here is derived from an EMBL/GenBank/DDBJ whole genome shotgun (WGS) entry which is preliminary data.</text>
</comment>
<dbReference type="InterPro" id="IPR038604">
    <property type="entry name" value="HopJ_sf"/>
</dbReference>
<protein>
    <submittedName>
        <fullName evidence="1">Type III effector</fullName>
    </submittedName>
</protein>
<evidence type="ECO:0000313" key="1">
    <source>
        <dbReference type="EMBL" id="OCA75992.1"/>
    </source>
</evidence>
<dbReference type="OrthoDB" id="9790826at2"/>
<dbReference type="InterPro" id="IPR014984">
    <property type="entry name" value="HopJ"/>
</dbReference>
<proteinExistence type="predicted"/>
<dbReference type="RefSeq" id="WP_065393665.1">
    <property type="nucleotide sequence ID" value="NZ_MAYH01000012.1"/>
</dbReference>